<dbReference type="GO" id="GO:0005524">
    <property type="term" value="F:ATP binding"/>
    <property type="evidence" value="ECO:0007669"/>
    <property type="project" value="InterPro"/>
</dbReference>
<dbReference type="FunCoup" id="A0A5C7EGC4">
    <property type="interactions" value="189"/>
</dbReference>
<evidence type="ECO:0000256" key="8">
    <source>
        <dbReference type="PROSITE-ProRule" id="PRU01384"/>
    </source>
</evidence>
<dbReference type="Gene3D" id="2.120.10.90">
    <property type="entry name" value="DNA gyrase/topoisomerase IV, subunit A, C-terminal"/>
    <property type="match status" value="1"/>
</dbReference>
<keyword evidence="9" id="KW-0175">Coiled coil</keyword>
<dbReference type="NCBIfam" id="TIGR01062">
    <property type="entry name" value="parC_Gneg"/>
    <property type="match status" value="1"/>
</dbReference>
<comment type="subcellular location">
    <subcellularLocation>
        <location evidence="7">Cell membrane</location>
        <topology evidence="7">Peripheral membrane protein</topology>
    </subcellularLocation>
</comment>
<keyword evidence="13" id="KW-1185">Reference proteome</keyword>
<keyword evidence="2 7" id="KW-1003">Cell membrane</keyword>
<dbReference type="InterPro" id="IPR035516">
    <property type="entry name" value="Gyrase/topoIV_suA_C"/>
</dbReference>
<dbReference type="InParanoid" id="A0A5C7EGC4"/>
<comment type="subunit">
    <text evidence="7">Heterotetramer composed of ParC and ParE.</text>
</comment>
<dbReference type="SUPFAM" id="SSF56719">
    <property type="entry name" value="Type II DNA topoisomerase"/>
    <property type="match status" value="1"/>
</dbReference>
<evidence type="ECO:0000256" key="7">
    <source>
        <dbReference type="HAMAP-Rule" id="MF_00936"/>
    </source>
</evidence>
<dbReference type="NCBIfam" id="NF004044">
    <property type="entry name" value="PRK05561.1"/>
    <property type="match status" value="1"/>
</dbReference>
<dbReference type="InterPro" id="IPR005742">
    <property type="entry name" value="TopoIV_A_Gneg"/>
</dbReference>
<proteinExistence type="inferred from homology"/>
<feature type="site" description="Interaction with DNA" evidence="7">
    <location>
        <position position="117"/>
    </location>
</feature>
<accession>A0A5C7EGC4</accession>
<dbReference type="RefSeq" id="WP_147801131.1">
    <property type="nucleotide sequence ID" value="NZ_VPFL01000035.1"/>
</dbReference>
<dbReference type="OrthoDB" id="9806486at2"/>
<evidence type="ECO:0000256" key="6">
    <source>
        <dbReference type="ARBA" id="ARBA00023235"/>
    </source>
</evidence>
<keyword evidence="5 7" id="KW-0472">Membrane</keyword>
<gene>
    <name evidence="7 12" type="primary">parC</name>
    <name evidence="12" type="ORF">FR698_15695</name>
</gene>
<dbReference type="Pfam" id="PF03989">
    <property type="entry name" value="DNA_gyraseA_C"/>
    <property type="match status" value="1"/>
</dbReference>
<dbReference type="SMART" id="SM00434">
    <property type="entry name" value="TOP4c"/>
    <property type="match status" value="1"/>
</dbReference>
<keyword evidence="3 7" id="KW-0799">Topoisomerase</keyword>
<evidence type="ECO:0000256" key="2">
    <source>
        <dbReference type="ARBA" id="ARBA00022475"/>
    </source>
</evidence>
<sequence>MNDQQDLFDGDQAVAEKRKRDWPTKDLSGGSGGGLPPYFAPLEDEPRDALPLGRYASTQYLQYAVATVKDRALPRLADGQKPVQGRILYAMWENGIRAGAKRTKSAAVVGDVLGKYHPHGDASVYDALVRQAQDWTLRYPLIDGEGNFGSRDGDDPAAYRYTEARLTKFAEVLLAEVDQGTVDFVPNYDGTRTEPKVLPARLPVVLLNGASGIAVGMATEIPSHNLNEVVRAAIALIRNPELDVKGLMQHLPGPDFPGGAQIITPPEELRQAYETGRGTIRVRARWSIERLARGQWQVVVHELPPGTSARKVLEEIEAITNPQPKPGKKSLAPEQVREKQLMLSMLDRARDESDRMHPVRLVFEPKTSRIDETEFVNLLLAKTSLETNVSMNLTMVGLDGRPSTKSLKQVLTEWLEFRLATVTRRTQHRLAQVLDRVHVLEGRMIVLLNVDKVIRIIRNSDDPKTDLIKAFKLTERQAEDILEIRLRQLAKLEHIKVEKELEELRRERQALEKVLASRRALESLVIKELEADAKTYGDARRTVIEATEKAVVTAPVIDEPVTVIFSRNGWVRSRQGWEVDPSGLTFKEGDSLAALIKCRTVDPVVFLDSNGRAYTVRAAELPPARGDGVPASSLVEVQGGGRILQCVAGRPETKVLVAGSGGYGFVSTIGDMVSNRRAGREFMTLEAGETPLAPFLFEDAPGNYVAALSERGRLLLFSIAEMKRLARGRGVIVMGLEAGEKLAAVAVSDQQALAVTGIAPRSGKEKTLTLSGSKLAHYAGHRARMGRRLPERLRMPLGLQVPARPAAGDAR</sequence>
<feature type="site" description="Interaction with DNA" evidence="7">
    <location>
        <position position="119"/>
    </location>
</feature>
<feature type="region of interest" description="Disordered" evidence="10">
    <location>
        <begin position="1"/>
        <end position="43"/>
    </location>
</feature>
<comment type="caution">
    <text evidence="12">The sequence shown here is derived from an EMBL/GenBank/DDBJ whole genome shotgun (WGS) entry which is preliminary data.</text>
</comment>
<evidence type="ECO:0000313" key="12">
    <source>
        <dbReference type="EMBL" id="TXF10333.1"/>
    </source>
</evidence>
<feature type="coiled-coil region" evidence="9">
    <location>
        <begin position="487"/>
        <end position="521"/>
    </location>
</feature>
<dbReference type="InterPro" id="IPR013760">
    <property type="entry name" value="Topo_IIA-like_dom_sf"/>
</dbReference>
<dbReference type="GO" id="GO:0006265">
    <property type="term" value="P:DNA topological change"/>
    <property type="evidence" value="ECO:0007669"/>
    <property type="project" value="UniProtKB-UniRule"/>
</dbReference>
<dbReference type="Gene3D" id="3.30.1360.40">
    <property type="match status" value="1"/>
</dbReference>
<dbReference type="EMBL" id="VPFL01000035">
    <property type="protein sequence ID" value="TXF10333.1"/>
    <property type="molecule type" value="Genomic_DNA"/>
</dbReference>
<dbReference type="Gene3D" id="1.10.268.10">
    <property type="entry name" value="Topoisomerase, domain 3"/>
    <property type="match status" value="1"/>
</dbReference>
<dbReference type="GO" id="GO:0007059">
    <property type="term" value="P:chromosome segregation"/>
    <property type="evidence" value="ECO:0007669"/>
    <property type="project" value="UniProtKB-UniRule"/>
</dbReference>
<evidence type="ECO:0000256" key="3">
    <source>
        <dbReference type="ARBA" id="ARBA00023029"/>
    </source>
</evidence>
<evidence type="ECO:0000256" key="5">
    <source>
        <dbReference type="ARBA" id="ARBA00023136"/>
    </source>
</evidence>
<feature type="domain" description="Topo IIA-type catalytic" evidence="11">
    <location>
        <begin position="73"/>
        <end position="556"/>
    </location>
</feature>
<dbReference type="GO" id="GO:0005694">
    <property type="term" value="C:chromosome"/>
    <property type="evidence" value="ECO:0007669"/>
    <property type="project" value="InterPro"/>
</dbReference>
<dbReference type="InterPro" id="IPR013757">
    <property type="entry name" value="Topo_IIA_A_a_sf"/>
</dbReference>
<dbReference type="AlphaFoldDB" id="A0A5C7EGC4"/>
<dbReference type="GO" id="GO:0003918">
    <property type="term" value="F:DNA topoisomerase type II (double strand cut, ATP-hydrolyzing) activity"/>
    <property type="evidence" value="ECO:0007669"/>
    <property type="project" value="UniProtKB-UniRule"/>
</dbReference>
<dbReference type="InterPro" id="IPR013758">
    <property type="entry name" value="Topo_IIA_A/C_ab"/>
</dbReference>
<dbReference type="Proteomes" id="UP000321201">
    <property type="component" value="Unassembled WGS sequence"/>
</dbReference>
<dbReference type="PANTHER" id="PTHR43493">
    <property type="entry name" value="DNA GYRASE/TOPOISOMERASE SUBUNIT A"/>
    <property type="match status" value="1"/>
</dbReference>
<evidence type="ECO:0000256" key="10">
    <source>
        <dbReference type="SAM" id="MobiDB-lite"/>
    </source>
</evidence>
<keyword evidence="4 7" id="KW-0238">DNA-binding</keyword>
<dbReference type="InterPro" id="IPR050220">
    <property type="entry name" value="Type_II_DNA_Topoisomerases"/>
</dbReference>
<comment type="similarity">
    <text evidence="7">Belongs to the type II topoisomerase GyrA/ParC subunit family. ParC type 1 subfamily.</text>
</comment>
<evidence type="ECO:0000256" key="1">
    <source>
        <dbReference type="ARBA" id="ARBA00000185"/>
    </source>
</evidence>
<dbReference type="GO" id="GO:0009330">
    <property type="term" value="C:DNA topoisomerase type II (double strand cut, ATP-hydrolyzing) complex"/>
    <property type="evidence" value="ECO:0007669"/>
    <property type="project" value="TreeGrafter"/>
</dbReference>
<feature type="compositionally biased region" description="Basic and acidic residues" evidence="10">
    <location>
        <begin position="14"/>
        <end position="24"/>
    </location>
</feature>
<dbReference type="EC" id="5.6.2.2" evidence="7"/>
<comment type="catalytic activity">
    <reaction evidence="1 7 8">
        <text>ATP-dependent breakage, passage and rejoining of double-stranded DNA.</text>
        <dbReference type="EC" id="5.6.2.2"/>
    </reaction>
</comment>
<dbReference type="GO" id="GO:0003677">
    <property type="term" value="F:DNA binding"/>
    <property type="evidence" value="ECO:0007669"/>
    <property type="project" value="UniProtKB-UniRule"/>
</dbReference>
<dbReference type="InterPro" id="IPR006691">
    <property type="entry name" value="GyrA/parC_rep"/>
</dbReference>
<keyword evidence="6 7" id="KW-0413">Isomerase</keyword>
<dbReference type="PROSITE" id="PS52040">
    <property type="entry name" value="TOPO_IIA"/>
    <property type="match status" value="1"/>
</dbReference>
<organism evidence="12 13">
    <name type="scientific">Pelomicrobium methylotrophicum</name>
    <dbReference type="NCBI Taxonomy" id="2602750"/>
    <lineage>
        <taxon>Bacteria</taxon>
        <taxon>Pseudomonadati</taxon>
        <taxon>Pseudomonadota</taxon>
        <taxon>Hydrogenophilia</taxon>
        <taxon>Hydrogenophilia incertae sedis</taxon>
        <taxon>Pelomicrobium</taxon>
    </lineage>
</organism>
<dbReference type="SUPFAM" id="SSF101904">
    <property type="entry name" value="GyrA/ParC C-terminal domain-like"/>
    <property type="match status" value="1"/>
</dbReference>
<dbReference type="InterPro" id="IPR002205">
    <property type="entry name" value="Topo_IIA_dom_A"/>
</dbReference>
<dbReference type="Gene3D" id="3.90.199.10">
    <property type="entry name" value="Topoisomerase II, domain 5"/>
    <property type="match status" value="1"/>
</dbReference>
<evidence type="ECO:0000313" key="13">
    <source>
        <dbReference type="Proteomes" id="UP000321201"/>
    </source>
</evidence>
<name>A0A5C7EGC4_9PROT</name>
<evidence type="ECO:0000256" key="9">
    <source>
        <dbReference type="SAM" id="Coils"/>
    </source>
</evidence>
<dbReference type="CDD" id="cd00187">
    <property type="entry name" value="TOP4c"/>
    <property type="match status" value="1"/>
</dbReference>
<comment type="function">
    <text evidence="7">Topoisomerase IV is essential for chromosome segregation. It relaxes supercoiled DNA. Performs the decatenation events required during the replication of a circular DNA molecule.</text>
</comment>
<feature type="site" description="Transition state stabilizer" evidence="7">
    <location>
        <position position="160"/>
    </location>
</feature>
<dbReference type="HAMAP" id="MF_00936">
    <property type="entry name" value="ParC_type1"/>
    <property type="match status" value="1"/>
</dbReference>
<dbReference type="Pfam" id="PF00521">
    <property type="entry name" value="DNA_topoisoIV"/>
    <property type="match status" value="1"/>
</dbReference>
<dbReference type="PANTHER" id="PTHR43493:SF1">
    <property type="entry name" value="DNA TOPOISOMERASE 4 SUBUNIT A"/>
    <property type="match status" value="1"/>
</dbReference>
<feature type="active site" description="O-(5'-phospho-DNA)-tyrosine intermediate" evidence="7 8">
    <location>
        <position position="161"/>
    </location>
</feature>
<evidence type="ECO:0000259" key="11">
    <source>
        <dbReference type="PROSITE" id="PS52040"/>
    </source>
</evidence>
<dbReference type="GO" id="GO:0019897">
    <property type="term" value="C:extrinsic component of plasma membrane"/>
    <property type="evidence" value="ECO:0007669"/>
    <property type="project" value="UniProtKB-UniRule"/>
</dbReference>
<dbReference type="FunFam" id="1.10.268.10:FF:000001">
    <property type="entry name" value="DNA gyrase subunit A"/>
    <property type="match status" value="1"/>
</dbReference>
<evidence type="ECO:0000256" key="4">
    <source>
        <dbReference type="ARBA" id="ARBA00023125"/>
    </source>
</evidence>
<dbReference type="GO" id="GO:0005737">
    <property type="term" value="C:cytoplasm"/>
    <property type="evidence" value="ECO:0007669"/>
    <property type="project" value="TreeGrafter"/>
</dbReference>
<protein>
    <recommendedName>
        <fullName evidence="7">DNA topoisomerase 4 subunit A</fullName>
        <ecNumber evidence="7">5.6.2.2</ecNumber>
    </recommendedName>
    <alternativeName>
        <fullName evidence="7">Topoisomerase IV subunit A</fullName>
    </alternativeName>
</protein>
<reference evidence="12 13" key="1">
    <citation type="submission" date="2019-08" db="EMBL/GenBank/DDBJ databases">
        <title>Pelomicrobium methylotrophicum gen. nov., sp. nov. a moderately thermophilic, facultatively anaerobic, lithoautotrophic and methylotrophic bacterium isolated from a terrestrial mud volcano.</title>
        <authorList>
            <person name="Slobodkina G.B."/>
            <person name="Merkel A.Y."/>
            <person name="Slobodkin A.I."/>
        </authorList>
    </citation>
    <scope>NUCLEOTIDE SEQUENCE [LARGE SCALE GENOMIC DNA]</scope>
    <source>
        <strain evidence="12 13">SM250</strain>
    </source>
</reference>
<feature type="site" description="Interaction with DNA" evidence="7">
    <location>
        <position position="81"/>
    </location>
</feature>